<evidence type="ECO:0000313" key="2">
    <source>
        <dbReference type="Proteomes" id="UP000443582"/>
    </source>
</evidence>
<dbReference type="SUPFAM" id="SSF54862">
    <property type="entry name" value="4Fe-4S ferredoxins"/>
    <property type="match status" value="1"/>
</dbReference>
<reference evidence="2" key="1">
    <citation type="journal article" date="2019" name="Int. J. Syst. Evol. Microbiol.">
        <title>Halobacteriovorax valvorus sp. nov., a novel prokaryotic predator isolated from coastal seawater of China.</title>
        <authorList>
            <person name="Chen M.-X."/>
        </authorList>
    </citation>
    <scope>NUCLEOTIDE SEQUENCE [LARGE SCALE GENOMIC DNA]</scope>
    <source>
        <strain evidence="2">BL9</strain>
    </source>
</reference>
<dbReference type="Proteomes" id="UP000443582">
    <property type="component" value="Unassembled WGS sequence"/>
</dbReference>
<proteinExistence type="predicted"/>
<organism evidence="1 2">
    <name type="scientific">Halobacteriovorax vibrionivorans</name>
    <dbReference type="NCBI Taxonomy" id="2152716"/>
    <lineage>
        <taxon>Bacteria</taxon>
        <taxon>Pseudomonadati</taxon>
        <taxon>Bdellovibrionota</taxon>
        <taxon>Bacteriovoracia</taxon>
        <taxon>Bacteriovoracales</taxon>
        <taxon>Halobacteriovoraceae</taxon>
        <taxon>Halobacteriovorax</taxon>
    </lineage>
</organism>
<keyword evidence="2" id="KW-1185">Reference proteome</keyword>
<dbReference type="Pfam" id="PF13370">
    <property type="entry name" value="Fer4_13"/>
    <property type="match status" value="1"/>
</dbReference>
<comment type="caution">
    <text evidence="1">The sequence shown here is derived from an EMBL/GenBank/DDBJ whole genome shotgun (WGS) entry which is preliminary data.</text>
</comment>
<protein>
    <submittedName>
        <fullName evidence="1">Ferredoxin</fullName>
    </submittedName>
</protein>
<name>A0ABY0IBX7_9BACT</name>
<dbReference type="EMBL" id="QDKL01000004">
    <property type="protein sequence ID" value="RZF20470.1"/>
    <property type="molecule type" value="Genomic_DNA"/>
</dbReference>
<evidence type="ECO:0000313" key="1">
    <source>
        <dbReference type="EMBL" id="RZF20470.1"/>
    </source>
</evidence>
<accession>A0ABY0IBX7</accession>
<gene>
    <name evidence="1" type="ORF">DAY19_14825</name>
</gene>
<dbReference type="Gene3D" id="3.30.70.20">
    <property type="match status" value="1"/>
</dbReference>
<sequence length="143" mass="15611">MKARKFIEAYRGATQTVEEFNGEFGYEKPKKFYHQTSRSFIADPIPEGNIPVGLRISANPQFAGEFAGNGGGDAAAQENFAVSKVWIEEGCIVCNACEGIYPEVFEVTDTNCIIRPDAPLDNGLLILEAAEACPTEVIKFEKA</sequence>